<sequence>MRKISKRKLHTVPHHELPVGAHLLEVRRQMYSGPKGVSVRVRYHQGSSPLSAIWYSWQGTEYPAFEKGQWLLAYGHVGPGRYGDPIVLFVDNFEWWQRDPILEFL</sequence>
<accession>A0A1H0ZYD1</accession>
<name>A0A1H0ZYD1_9MICO</name>
<protein>
    <submittedName>
        <fullName evidence="1">Uncharacterized protein</fullName>
    </submittedName>
</protein>
<dbReference type="STRING" id="1079994.SAMN04488565_2180"/>
<reference evidence="1 2" key="1">
    <citation type="submission" date="2016-10" db="EMBL/GenBank/DDBJ databases">
        <authorList>
            <person name="de Groot N.N."/>
        </authorList>
    </citation>
    <scope>NUCLEOTIDE SEQUENCE [LARGE SCALE GENOMIC DNA]</scope>
    <source>
        <strain evidence="1 2">DSM 22788</strain>
    </source>
</reference>
<organism evidence="1 2">
    <name type="scientific">Leucobacter chromiiresistens</name>
    <dbReference type="NCBI Taxonomy" id="1079994"/>
    <lineage>
        <taxon>Bacteria</taxon>
        <taxon>Bacillati</taxon>
        <taxon>Actinomycetota</taxon>
        <taxon>Actinomycetes</taxon>
        <taxon>Micrococcales</taxon>
        <taxon>Microbacteriaceae</taxon>
        <taxon>Leucobacter</taxon>
    </lineage>
</organism>
<dbReference type="Proteomes" id="UP000182690">
    <property type="component" value="Unassembled WGS sequence"/>
</dbReference>
<evidence type="ECO:0000313" key="2">
    <source>
        <dbReference type="Proteomes" id="UP000182690"/>
    </source>
</evidence>
<dbReference type="AlphaFoldDB" id="A0A1H0ZYD1"/>
<dbReference type="RefSeq" id="WP_143026042.1">
    <property type="nucleotide sequence ID" value="NZ_FNKB01000001.1"/>
</dbReference>
<gene>
    <name evidence="1" type="ORF">SAMN04488565_2180</name>
</gene>
<evidence type="ECO:0000313" key="1">
    <source>
        <dbReference type="EMBL" id="SDQ32484.1"/>
    </source>
</evidence>
<proteinExistence type="predicted"/>
<dbReference type="EMBL" id="FNKB01000001">
    <property type="protein sequence ID" value="SDQ32484.1"/>
    <property type="molecule type" value="Genomic_DNA"/>
</dbReference>